<reference evidence="1" key="1">
    <citation type="submission" date="2022-08" db="EMBL/GenBank/DDBJ databases">
        <title>Genome Sequence of Pycnoporus sanguineus.</title>
        <authorList>
            <person name="Buettner E."/>
        </authorList>
    </citation>
    <scope>NUCLEOTIDE SEQUENCE</scope>
    <source>
        <strain evidence="1">CG-C14</strain>
    </source>
</reference>
<evidence type="ECO:0000313" key="2">
    <source>
        <dbReference type="Proteomes" id="UP001144978"/>
    </source>
</evidence>
<evidence type="ECO:0000313" key="1">
    <source>
        <dbReference type="EMBL" id="KAJ3012058.1"/>
    </source>
</evidence>
<accession>A0ACC1Q535</accession>
<keyword evidence="2" id="KW-1185">Reference proteome</keyword>
<comment type="caution">
    <text evidence="1">The sequence shown here is derived from an EMBL/GenBank/DDBJ whole genome shotgun (WGS) entry which is preliminary data.</text>
</comment>
<name>A0ACC1Q535_9APHY</name>
<gene>
    <name evidence="1" type="ORF">NUW54_g1982</name>
</gene>
<organism evidence="1 2">
    <name type="scientific">Trametes sanguinea</name>
    <dbReference type="NCBI Taxonomy" id="158606"/>
    <lineage>
        <taxon>Eukaryota</taxon>
        <taxon>Fungi</taxon>
        <taxon>Dikarya</taxon>
        <taxon>Basidiomycota</taxon>
        <taxon>Agaricomycotina</taxon>
        <taxon>Agaricomycetes</taxon>
        <taxon>Polyporales</taxon>
        <taxon>Polyporaceae</taxon>
        <taxon>Trametes</taxon>
    </lineage>
</organism>
<sequence>MPTGAECFGPRRVSSPYACPCSASALTIVVASPSRIVEVPLHSKPNPDTATGSLGDAGEGGNTATLTVSYVTLHASSTSELVHRRSPPPPRAQYSHGLRCASTTLSSSSPTTGLGDTPAAYVIDPFDRQHIGQSAHGTGMGYFPAACSPRFAKAGYCGVRFPETLPNKATGNHRAGRSQGGEVIVAMMLAAQLAGTEADEVVQPKDVSAIVIVMNPVALIFSVAGGSLSGEHHGSPVFRLAVRGDSPSSTSLFACVCPPGKNT</sequence>
<protein>
    <submittedName>
        <fullName evidence="1">Uncharacterized protein</fullName>
    </submittedName>
</protein>
<dbReference type="EMBL" id="JANSHE010000353">
    <property type="protein sequence ID" value="KAJ3012058.1"/>
    <property type="molecule type" value="Genomic_DNA"/>
</dbReference>
<proteinExistence type="predicted"/>
<dbReference type="Proteomes" id="UP001144978">
    <property type="component" value="Unassembled WGS sequence"/>
</dbReference>